<feature type="domain" description="Trichohyalin-plectin-homology" evidence="10">
    <location>
        <begin position="313"/>
        <end position="658"/>
    </location>
</feature>
<keyword evidence="9" id="KW-1133">Transmembrane helix</keyword>
<dbReference type="Proteomes" id="UP000290189">
    <property type="component" value="Unassembled WGS sequence"/>
</dbReference>
<evidence type="ECO:0000256" key="9">
    <source>
        <dbReference type="SAM" id="Phobius"/>
    </source>
</evidence>
<feature type="region of interest" description="Disordered" evidence="8">
    <location>
        <begin position="475"/>
        <end position="495"/>
    </location>
</feature>
<dbReference type="InterPro" id="IPR033253">
    <property type="entry name" value="CFAP45"/>
</dbReference>
<keyword evidence="2" id="KW-0282">Flagellum</keyword>
<keyword evidence="9" id="KW-0812">Transmembrane</keyword>
<protein>
    <recommendedName>
        <fullName evidence="7">Cilia- and flagella-associated protein 45</fullName>
    </recommendedName>
</protein>
<keyword evidence="11" id="KW-0496">Mitochondrion</keyword>
<feature type="transmembrane region" description="Helical" evidence="9">
    <location>
        <begin position="115"/>
        <end position="134"/>
    </location>
</feature>
<dbReference type="GO" id="GO:0031514">
    <property type="term" value="C:motile cilium"/>
    <property type="evidence" value="ECO:0007669"/>
    <property type="project" value="UniProtKB-SubCell"/>
</dbReference>
<evidence type="ECO:0000256" key="3">
    <source>
        <dbReference type="ARBA" id="ARBA00023054"/>
    </source>
</evidence>
<dbReference type="PANTHER" id="PTHR15504">
    <property type="entry name" value="NASOPHARYNGEAL EPITHELIUM SPECIFIC PROTEIN 1"/>
    <property type="match status" value="1"/>
</dbReference>
<dbReference type="EMBL" id="OVEO01000020">
    <property type="protein sequence ID" value="SPR01994.1"/>
    <property type="molecule type" value="Genomic_DNA"/>
</dbReference>
<evidence type="ECO:0000313" key="12">
    <source>
        <dbReference type="Proteomes" id="UP000290189"/>
    </source>
</evidence>
<geneLocation type="mitochondrion" evidence="11"/>
<feature type="transmembrane region" description="Helical" evidence="9">
    <location>
        <begin position="6"/>
        <end position="28"/>
    </location>
</feature>
<evidence type="ECO:0000256" key="1">
    <source>
        <dbReference type="ARBA" id="ARBA00004230"/>
    </source>
</evidence>
<accession>A0A3P3YPI4</accession>
<proteinExistence type="inferred from homology"/>
<feature type="transmembrane region" description="Helical" evidence="9">
    <location>
        <begin position="146"/>
        <end position="167"/>
    </location>
</feature>
<reference evidence="11 12" key="1">
    <citation type="submission" date="2018-03" db="EMBL/GenBank/DDBJ databases">
        <authorList>
            <person name="Fogelqvist J."/>
        </authorList>
    </citation>
    <scope>NUCLEOTIDE SEQUENCE [LARGE SCALE GENOMIC DNA]</scope>
</reference>
<evidence type="ECO:0000256" key="5">
    <source>
        <dbReference type="ARBA" id="ARBA00023273"/>
    </source>
</evidence>
<dbReference type="InterPro" id="IPR043597">
    <property type="entry name" value="TPH_dom"/>
</dbReference>
<evidence type="ECO:0000256" key="2">
    <source>
        <dbReference type="ARBA" id="ARBA00022846"/>
    </source>
</evidence>
<sequence>MVQAAGIAASSVSFGTALVAICTAMTMIQEKKFTVMLGSICCASSCATLAGICVAVQWLYPWSPSQALVCNIVAGKISSILYCSTVGSVLQFLYSRAMLVDEQARSTTLMKVIQVGIVGVLPFAAFTAAVSRGHVDETFGVCVSHYPVYVAVLFVLATATFSVLLIYKFTASLREHQARLATTDRKSGGVCRDRQRVDVDRHMAAIVPASVLEKIRSDPKVVFADSNTVVLSSDDLDRIKSSSVILSVEDKLRLKQGADDARLSRQTKARERKQRMLELEAARKAQTATTSSIDLEDMEAREALLRKGRAAADEQHDDVKRMNQMVLYAKCVTIRDKQVQQTKQMEAERAEQEKLLDMMMEYERQKAIQRQRETDRKTVQERKKGARTIVEQMAERERIRERERALKAQQGAQLLQQALEREKQAEQDKIRKAKDGVALLATIVAANQEQMRQKQRQKQADQEEDRRIAAYIKEKERRDMERDEQQRRIEEAKERERNKIREAQMKANDHQAEIDALRARRAQEETDRKWRNQQAANARAQAKIQAELAAARDLQRMEKERKMIEQAHMEREQFQAMISMFKEQERSDKDKEAAEKKKRAEYARVLHEQIADLEARRMDRAKVIDMGEQTRREDGAERKKLESIRQAKLAELQKAGVPPKYQAELKRFKVLQSHAMS</sequence>
<gene>
    <name evidence="11" type="ORF">PLBR_LOCUS9209</name>
</gene>
<evidence type="ECO:0000256" key="4">
    <source>
        <dbReference type="ARBA" id="ARBA00023069"/>
    </source>
</evidence>
<evidence type="ECO:0000256" key="7">
    <source>
        <dbReference type="ARBA" id="ARBA00034142"/>
    </source>
</evidence>
<feature type="transmembrane region" description="Helical" evidence="9">
    <location>
        <begin position="72"/>
        <end position="94"/>
    </location>
</feature>
<comment type="subcellular location">
    <subcellularLocation>
        <location evidence="1">Cell projection</location>
        <location evidence="1">Cilium</location>
        <location evidence="1">Flagellum</location>
    </subcellularLocation>
</comment>
<dbReference type="PANTHER" id="PTHR15504:SF0">
    <property type="entry name" value="CILIA- AND FLAGELLA-ASSOCIATED PROTEIN 45"/>
    <property type="match status" value="1"/>
</dbReference>
<feature type="transmembrane region" description="Helical" evidence="9">
    <location>
        <begin position="35"/>
        <end position="60"/>
    </location>
</feature>
<keyword evidence="4" id="KW-0969">Cilium</keyword>
<evidence type="ECO:0000313" key="11">
    <source>
        <dbReference type="EMBL" id="SPR01994.1"/>
    </source>
</evidence>
<organism evidence="11 12">
    <name type="scientific">Plasmodiophora brassicae</name>
    <name type="common">Clubroot disease agent</name>
    <dbReference type="NCBI Taxonomy" id="37360"/>
    <lineage>
        <taxon>Eukaryota</taxon>
        <taxon>Sar</taxon>
        <taxon>Rhizaria</taxon>
        <taxon>Endomyxa</taxon>
        <taxon>Phytomyxea</taxon>
        <taxon>Plasmodiophorida</taxon>
        <taxon>Plasmodiophoridae</taxon>
        <taxon>Plasmodiophora</taxon>
    </lineage>
</organism>
<evidence type="ECO:0000256" key="6">
    <source>
        <dbReference type="ARBA" id="ARBA00034116"/>
    </source>
</evidence>
<name>A0A3P3YPI4_PLABS</name>
<dbReference type="AlphaFoldDB" id="A0A3P3YPI4"/>
<keyword evidence="3" id="KW-0175">Coiled coil</keyword>
<comment type="similarity">
    <text evidence="6">Belongs to the CFAP45 family.</text>
</comment>
<keyword evidence="5" id="KW-0966">Cell projection</keyword>
<evidence type="ECO:0000259" key="10">
    <source>
        <dbReference type="Pfam" id="PF13868"/>
    </source>
</evidence>
<dbReference type="Pfam" id="PF13868">
    <property type="entry name" value="TPH"/>
    <property type="match status" value="1"/>
</dbReference>
<evidence type="ECO:0000256" key="8">
    <source>
        <dbReference type="SAM" id="MobiDB-lite"/>
    </source>
</evidence>
<keyword evidence="9" id="KW-0472">Membrane</keyword>